<keyword evidence="4 5" id="KW-0560">Oxidoreductase</keyword>
<name>A0A833LYT3_9LEPT</name>
<dbReference type="Gene3D" id="3.40.50.1980">
    <property type="entry name" value="Nitrogenase molybdenum iron protein domain"/>
    <property type="match status" value="2"/>
</dbReference>
<keyword evidence="5" id="KW-0520">NAD</keyword>
<evidence type="ECO:0000256" key="6">
    <source>
        <dbReference type="PIRNR" id="PIRNR000099"/>
    </source>
</evidence>
<feature type="binding site" evidence="5 9">
    <location>
        <position position="362"/>
    </location>
    <ligand>
        <name>Zn(2+)</name>
        <dbReference type="ChEBI" id="CHEBI:29105"/>
    </ligand>
</feature>
<comment type="caution">
    <text evidence="12">The sequence shown here is derived from an EMBL/GenBank/DDBJ whole genome shotgun (WGS) entry which is preliminary data.</text>
</comment>
<dbReference type="Gene3D" id="1.20.5.1300">
    <property type="match status" value="1"/>
</dbReference>
<dbReference type="GO" id="GO:0008270">
    <property type="term" value="F:zinc ion binding"/>
    <property type="evidence" value="ECO:0007669"/>
    <property type="project" value="UniProtKB-UniRule"/>
</dbReference>
<comment type="pathway">
    <text evidence="5">Amino-acid biosynthesis; L-histidine biosynthesis; L-histidine from 5-phospho-alpha-D-ribose 1-diphosphate: step 9/9.</text>
</comment>
<dbReference type="FunFam" id="3.40.50.1980:FF:000001">
    <property type="entry name" value="Histidinol dehydrogenase"/>
    <property type="match status" value="1"/>
</dbReference>
<comment type="catalytic activity">
    <reaction evidence="5">
        <text>L-histidinol + 2 NAD(+) + H2O = L-histidine + 2 NADH + 3 H(+)</text>
        <dbReference type="Rhea" id="RHEA:20641"/>
        <dbReference type="ChEBI" id="CHEBI:15377"/>
        <dbReference type="ChEBI" id="CHEBI:15378"/>
        <dbReference type="ChEBI" id="CHEBI:57540"/>
        <dbReference type="ChEBI" id="CHEBI:57595"/>
        <dbReference type="ChEBI" id="CHEBI:57699"/>
        <dbReference type="ChEBI" id="CHEBI:57945"/>
        <dbReference type="EC" id="1.1.1.23"/>
    </reaction>
</comment>
<comment type="caution">
    <text evidence="5">Lacks conserved residue(s) required for the propagation of feature annotation.</text>
</comment>
<feature type="binding site" evidence="5 8">
    <location>
        <position position="416"/>
    </location>
    <ligand>
        <name>substrate</name>
    </ligand>
</feature>
<dbReference type="OrthoDB" id="9805269at2"/>
<feature type="active site" description="Proton acceptor" evidence="5 7">
    <location>
        <position position="329"/>
    </location>
</feature>
<dbReference type="PIRSF" id="PIRSF000099">
    <property type="entry name" value="Histidinol_dh"/>
    <property type="match status" value="1"/>
</dbReference>
<keyword evidence="2 5" id="KW-0479">Metal-binding</keyword>
<dbReference type="AlphaFoldDB" id="A0A833LYT3"/>
<comment type="cofactor">
    <cofactor evidence="5 9">
        <name>Zn(2+)</name>
        <dbReference type="ChEBI" id="CHEBI:29105"/>
    </cofactor>
    <text evidence="5 9">Binds 1 zinc ion per subunit.</text>
</comment>
<feature type="region of interest" description="Disordered" evidence="11">
    <location>
        <begin position="418"/>
        <end position="441"/>
    </location>
</feature>
<dbReference type="GO" id="GO:0004399">
    <property type="term" value="F:histidinol dehydrogenase activity"/>
    <property type="evidence" value="ECO:0007669"/>
    <property type="project" value="UniProtKB-UniRule"/>
</dbReference>
<evidence type="ECO:0000313" key="13">
    <source>
        <dbReference type="Proteomes" id="UP000460298"/>
    </source>
</evidence>
<evidence type="ECO:0000256" key="1">
    <source>
        <dbReference type="ARBA" id="ARBA00010178"/>
    </source>
</evidence>
<gene>
    <name evidence="5 12" type="primary">hisD</name>
    <name evidence="12" type="ORF">F9K24_09340</name>
</gene>
<dbReference type="InterPro" id="IPR001692">
    <property type="entry name" value="Histidinol_DH_CS"/>
</dbReference>
<dbReference type="EC" id="1.1.1.23" evidence="5"/>
<sequence length="441" mass="47953">MLKIYSSSELTPQLRARLLQRSSSEDREALAIVQAILDEIAAEGLVALKRISERLDGVAPDPFLVTPEEFEEAELALSSEIKQAFQTAYQNIKSFHAFQRKMLEDQKTTVCTSTLGYMYRPVERVAVYVPGGKAFYPSSVLMGVVPARIAGVSHITLLTPPGRDGKIHPAVLYCARLAGANAVLKAGGAHGVAAAYHGLLTPPAELIIGPGNRYVTAAKNLLASTGRVRIDQPAGPSEVIVIADNTARPAFVAADLLSQAEHGEDSPCILLTDSLVLAERVSEEIAKGLDERPERRSMKETSIREHSYAVVFETLDEAIAFSNDYGPEHLEIATEKPERDLEKITAAGSVFLGHYAPVALGDYFSGTNHILPTGGAARMFSGVGVDTFMKRITYQYPTRESLRKALEPIRIMSKVEGLDQEHGHSVEVRFEGEKDRSPSQG</sequence>
<dbReference type="Pfam" id="PF00815">
    <property type="entry name" value="Histidinol_dh"/>
    <property type="match status" value="1"/>
</dbReference>
<comment type="function">
    <text evidence="5">Catalyzes the sequential NAD-dependent oxidations of L-histidinol to L-histidinaldehyde and then to L-histidine.</text>
</comment>
<feature type="binding site" evidence="5 9">
    <location>
        <position position="259"/>
    </location>
    <ligand>
        <name>Zn(2+)</name>
        <dbReference type="ChEBI" id="CHEBI:29105"/>
    </ligand>
</feature>
<feature type="binding site" evidence="5 8">
    <location>
        <position position="237"/>
    </location>
    <ligand>
        <name>substrate</name>
    </ligand>
</feature>
<accession>A0A833LYT3</accession>
<dbReference type="PANTHER" id="PTHR21256">
    <property type="entry name" value="HISTIDINOL DEHYDROGENASE HDH"/>
    <property type="match status" value="1"/>
</dbReference>
<dbReference type="HAMAP" id="MF_01024">
    <property type="entry name" value="HisD"/>
    <property type="match status" value="1"/>
</dbReference>
<dbReference type="EMBL" id="WBUI01000007">
    <property type="protein sequence ID" value="KAB2933060.1"/>
    <property type="molecule type" value="Genomic_DNA"/>
</dbReference>
<feature type="binding site" evidence="5 8">
    <location>
        <position position="262"/>
    </location>
    <ligand>
        <name>substrate</name>
    </ligand>
</feature>
<feature type="binding site" evidence="5 8">
    <location>
        <position position="362"/>
    </location>
    <ligand>
        <name>substrate</name>
    </ligand>
</feature>
<dbReference type="GO" id="GO:0000105">
    <property type="term" value="P:L-histidine biosynthetic process"/>
    <property type="evidence" value="ECO:0007669"/>
    <property type="project" value="UniProtKB-UniRule"/>
</dbReference>
<dbReference type="InterPro" id="IPR022695">
    <property type="entry name" value="Histidinol_DH_monofunct"/>
</dbReference>
<dbReference type="Proteomes" id="UP000460298">
    <property type="component" value="Unassembled WGS sequence"/>
</dbReference>
<dbReference type="GO" id="GO:0051287">
    <property type="term" value="F:NAD binding"/>
    <property type="evidence" value="ECO:0007669"/>
    <property type="project" value="InterPro"/>
</dbReference>
<feature type="binding site" evidence="5 9">
    <location>
        <position position="262"/>
    </location>
    <ligand>
        <name>Zn(2+)</name>
        <dbReference type="ChEBI" id="CHEBI:29105"/>
    </ligand>
</feature>
<evidence type="ECO:0000256" key="8">
    <source>
        <dbReference type="PIRSR" id="PIRSR000099-3"/>
    </source>
</evidence>
<feature type="active site" description="Proton acceptor" evidence="5 7">
    <location>
        <position position="328"/>
    </location>
</feature>
<evidence type="ECO:0000256" key="4">
    <source>
        <dbReference type="ARBA" id="ARBA00023002"/>
    </source>
</evidence>
<dbReference type="PRINTS" id="PR00083">
    <property type="entry name" value="HOLDHDRGNASE"/>
</dbReference>
<evidence type="ECO:0000256" key="3">
    <source>
        <dbReference type="ARBA" id="ARBA00022833"/>
    </source>
</evidence>
<feature type="binding site" evidence="5 8">
    <location>
        <position position="422"/>
    </location>
    <ligand>
        <name>substrate</name>
    </ligand>
</feature>
<evidence type="ECO:0000256" key="11">
    <source>
        <dbReference type="SAM" id="MobiDB-lite"/>
    </source>
</evidence>
<evidence type="ECO:0000256" key="9">
    <source>
        <dbReference type="PIRSR" id="PIRSR000099-4"/>
    </source>
</evidence>
<evidence type="ECO:0000256" key="5">
    <source>
        <dbReference type="HAMAP-Rule" id="MF_01024"/>
    </source>
</evidence>
<dbReference type="SUPFAM" id="SSF53720">
    <property type="entry name" value="ALDH-like"/>
    <property type="match status" value="1"/>
</dbReference>
<dbReference type="GO" id="GO:0005829">
    <property type="term" value="C:cytosol"/>
    <property type="evidence" value="ECO:0007669"/>
    <property type="project" value="TreeGrafter"/>
</dbReference>
<dbReference type="PROSITE" id="PS00611">
    <property type="entry name" value="HISOL_DEHYDROGENASE"/>
    <property type="match status" value="1"/>
</dbReference>
<organism evidence="12 13">
    <name type="scientific">Leptonema illini</name>
    <dbReference type="NCBI Taxonomy" id="183"/>
    <lineage>
        <taxon>Bacteria</taxon>
        <taxon>Pseudomonadati</taxon>
        <taxon>Spirochaetota</taxon>
        <taxon>Spirochaetia</taxon>
        <taxon>Leptospirales</taxon>
        <taxon>Leptospiraceae</taxon>
        <taxon>Leptonema</taxon>
    </lineage>
</organism>
<proteinExistence type="inferred from homology"/>
<comment type="similarity">
    <text evidence="1 5 6 10">Belongs to the histidinol dehydrogenase family.</text>
</comment>
<keyword evidence="5" id="KW-0028">Amino-acid biosynthesis</keyword>
<dbReference type="CDD" id="cd06572">
    <property type="entry name" value="Histidinol_dh"/>
    <property type="match status" value="1"/>
</dbReference>
<reference evidence="12 13" key="1">
    <citation type="submission" date="2019-10" db="EMBL/GenBank/DDBJ databases">
        <title>Extracellular Electron Transfer in a Candidatus Methanoperedens spp. Enrichment Culture.</title>
        <authorList>
            <person name="Berger S."/>
            <person name="Rangel Shaw D."/>
            <person name="Berben T."/>
            <person name="In 'T Zandt M."/>
            <person name="Frank J."/>
            <person name="Reimann J."/>
            <person name="Jetten M.S.M."/>
            <person name="Welte C.U."/>
        </authorList>
    </citation>
    <scope>NUCLEOTIDE SEQUENCE [LARGE SCALE GENOMIC DNA]</scope>
    <source>
        <strain evidence="12">SB12</strain>
    </source>
</reference>
<evidence type="ECO:0000256" key="7">
    <source>
        <dbReference type="PIRSR" id="PIRSR000099-1"/>
    </source>
</evidence>
<protein>
    <recommendedName>
        <fullName evidence="5">Histidinol dehydrogenase</fullName>
        <shortName evidence="5">HDH</shortName>
        <ecNumber evidence="5">1.1.1.23</ecNumber>
    </recommendedName>
</protein>
<evidence type="ECO:0000313" key="12">
    <source>
        <dbReference type="EMBL" id="KAB2933060.1"/>
    </source>
</evidence>
<dbReference type="UniPathway" id="UPA00031">
    <property type="reaction ID" value="UER00014"/>
</dbReference>
<evidence type="ECO:0000256" key="10">
    <source>
        <dbReference type="RuleBase" id="RU004175"/>
    </source>
</evidence>
<feature type="binding site" evidence="5 8">
    <location>
        <position position="259"/>
    </location>
    <ligand>
        <name>substrate</name>
    </ligand>
</feature>
<evidence type="ECO:0000256" key="2">
    <source>
        <dbReference type="ARBA" id="ARBA00022723"/>
    </source>
</evidence>
<dbReference type="InterPro" id="IPR012131">
    <property type="entry name" value="Hstdl_DH"/>
</dbReference>
<keyword evidence="3 5" id="KW-0862">Zinc</keyword>
<dbReference type="RefSeq" id="WP_002773394.1">
    <property type="nucleotide sequence ID" value="NZ_JQDG01000028.1"/>
</dbReference>
<dbReference type="NCBIfam" id="TIGR00069">
    <property type="entry name" value="hisD"/>
    <property type="match status" value="1"/>
</dbReference>
<keyword evidence="5" id="KW-0368">Histidine biosynthesis</keyword>
<dbReference type="PANTHER" id="PTHR21256:SF2">
    <property type="entry name" value="HISTIDINE BIOSYNTHESIS TRIFUNCTIONAL PROTEIN"/>
    <property type="match status" value="1"/>
</dbReference>
<dbReference type="InterPro" id="IPR016161">
    <property type="entry name" value="Ald_DH/histidinol_DH"/>
</dbReference>
<feature type="binding site" evidence="5 9">
    <location>
        <position position="422"/>
    </location>
    <ligand>
        <name>Zn(2+)</name>
        <dbReference type="ChEBI" id="CHEBI:29105"/>
    </ligand>
</feature>
<feature type="binding site" evidence="5 8">
    <location>
        <position position="329"/>
    </location>
    <ligand>
        <name>substrate</name>
    </ligand>
</feature>